<comment type="caution">
    <text evidence="1">The sequence shown here is derived from an EMBL/GenBank/DDBJ whole genome shotgun (WGS) entry which is preliminary data.</text>
</comment>
<reference evidence="1" key="1">
    <citation type="journal article" date="2023" name="Mol. Biol. Evol.">
        <title>Third-Generation Sequencing Reveals the Adaptive Role of the Epigenome in Three Deep-Sea Polychaetes.</title>
        <authorList>
            <person name="Perez M."/>
            <person name="Aroh O."/>
            <person name="Sun Y."/>
            <person name="Lan Y."/>
            <person name="Juniper S.K."/>
            <person name="Young C.R."/>
            <person name="Angers B."/>
            <person name="Qian P.Y."/>
        </authorList>
    </citation>
    <scope>NUCLEOTIDE SEQUENCE</scope>
    <source>
        <strain evidence="1">R07B-5</strain>
    </source>
</reference>
<dbReference type="Proteomes" id="UP001209878">
    <property type="component" value="Unassembled WGS sequence"/>
</dbReference>
<protein>
    <submittedName>
        <fullName evidence="1">Uncharacterized protein</fullName>
    </submittedName>
</protein>
<evidence type="ECO:0000313" key="2">
    <source>
        <dbReference type="Proteomes" id="UP001209878"/>
    </source>
</evidence>
<dbReference type="AlphaFoldDB" id="A0AAD9KJS0"/>
<gene>
    <name evidence="1" type="ORF">NP493_956g00037</name>
</gene>
<name>A0AAD9KJS0_RIDPI</name>
<dbReference type="EMBL" id="JAODUO010000956">
    <property type="protein sequence ID" value="KAK2172491.1"/>
    <property type="molecule type" value="Genomic_DNA"/>
</dbReference>
<sequence>MCSCVREREVVAAGRRRTLTLTNNQCFCLLCASLGNLFSGYCTDYIFLVCFKRYFIYTVRVAHRGALRGSKEWNDTRNQWHVLSCVYGFLDVHRITGDRNVVHVIAIALLPSSAHALECTDQEKLLQIFADRFDMASVLFLYKMLTHSFISLYGSSRVCDIVRHVIVRWLRAKVSAVKF</sequence>
<keyword evidence="2" id="KW-1185">Reference proteome</keyword>
<accession>A0AAD9KJS0</accession>
<proteinExistence type="predicted"/>
<organism evidence="1 2">
    <name type="scientific">Ridgeia piscesae</name>
    <name type="common">Tubeworm</name>
    <dbReference type="NCBI Taxonomy" id="27915"/>
    <lineage>
        <taxon>Eukaryota</taxon>
        <taxon>Metazoa</taxon>
        <taxon>Spiralia</taxon>
        <taxon>Lophotrochozoa</taxon>
        <taxon>Annelida</taxon>
        <taxon>Polychaeta</taxon>
        <taxon>Sedentaria</taxon>
        <taxon>Canalipalpata</taxon>
        <taxon>Sabellida</taxon>
        <taxon>Siboglinidae</taxon>
        <taxon>Ridgeia</taxon>
    </lineage>
</organism>
<evidence type="ECO:0000313" key="1">
    <source>
        <dbReference type="EMBL" id="KAK2172491.1"/>
    </source>
</evidence>